<dbReference type="EMBL" id="JAVVDO010000041">
    <property type="protein sequence ID" value="MDT8333038.1"/>
    <property type="molecule type" value="Genomic_DNA"/>
</dbReference>
<accession>A0ABU3MJ43</accession>
<dbReference type="RefSeq" id="WP_314284102.1">
    <property type="nucleotide sequence ID" value="NZ_JAVVDO010000041.1"/>
</dbReference>
<dbReference type="Proteomes" id="UP001258945">
    <property type="component" value="Unassembled WGS sequence"/>
</dbReference>
<keyword evidence="3" id="KW-1185">Reference proteome</keyword>
<name>A0ABU3MJ43_9PROT</name>
<protein>
    <submittedName>
        <fullName evidence="2">Uncharacterized protein</fullName>
    </submittedName>
</protein>
<gene>
    <name evidence="2" type="ORF">RQ831_18450</name>
</gene>
<organism evidence="2 3">
    <name type="scientific">Roseomonas gilardii</name>
    <dbReference type="NCBI Taxonomy" id="257708"/>
    <lineage>
        <taxon>Bacteria</taxon>
        <taxon>Pseudomonadati</taxon>
        <taxon>Pseudomonadota</taxon>
        <taxon>Alphaproteobacteria</taxon>
        <taxon>Acetobacterales</taxon>
        <taxon>Roseomonadaceae</taxon>
        <taxon>Roseomonas</taxon>
    </lineage>
</organism>
<reference evidence="2 3" key="1">
    <citation type="journal article" date="2019" name="Microb. Pathog.">
        <title>Comparison of VITEK 2, MALDI-TOF MS, 16S rRNA gene sequencing, and whole-genome sequencing for identification of Roseomonas mucosa.</title>
        <authorList>
            <person name="Rudolph W.W."/>
            <person name="Gunzer F."/>
            <person name="Trauth M."/>
            <person name="Bunk B."/>
            <person name="Bigge R."/>
            <person name="Schrottner P."/>
        </authorList>
    </citation>
    <scope>NUCLEOTIDE SEQUENCE [LARGE SCALE GENOMIC DNA]</scope>
    <source>
        <strain evidence="2 3">DSM 103800</strain>
    </source>
</reference>
<proteinExistence type="predicted"/>
<sequence length="161" mass="17867">MLDVQDMDRHMARLWKLDLHGPGGARFRVHLSEEDLRLAGEGYVAVDILRTKALQSIREQREKTLCELAELDADLLDTPPPGEGDGGGDAEGTDPATEALAEVWATMDGKREEFAYGKTDRKTDEWHGGYYAGYMADAEGMIEGLREKGFVLVRAEDRPDA</sequence>
<evidence type="ECO:0000313" key="3">
    <source>
        <dbReference type="Proteomes" id="UP001258945"/>
    </source>
</evidence>
<evidence type="ECO:0000256" key="1">
    <source>
        <dbReference type="SAM" id="MobiDB-lite"/>
    </source>
</evidence>
<evidence type="ECO:0000313" key="2">
    <source>
        <dbReference type="EMBL" id="MDT8333038.1"/>
    </source>
</evidence>
<feature type="region of interest" description="Disordered" evidence="1">
    <location>
        <begin position="74"/>
        <end position="97"/>
    </location>
</feature>
<comment type="caution">
    <text evidence="2">The sequence shown here is derived from an EMBL/GenBank/DDBJ whole genome shotgun (WGS) entry which is preliminary data.</text>
</comment>